<evidence type="ECO:0000259" key="3">
    <source>
        <dbReference type="PROSITE" id="PS50977"/>
    </source>
</evidence>
<dbReference type="SUPFAM" id="SSF46689">
    <property type="entry name" value="Homeodomain-like"/>
    <property type="match status" value="1"/>
</dbReference>
<protein>
    <submittedName>
        <fullName evidence="4">Transcriptional regulator, TetR family</fullName>
    </submittedName>
</protein>
<dbReference type="AlphaFoldDB" id="A0A1H4UXS3"/>
<dbReference type="Proteomes" id="UP000183038">
    <property type="component" value="Unassembled WGS sequence"/>
</dbReference>
<gene>
    <name evidence="4" type="ORF">SAMN05192540_3942</name>
</gene>
<accession>A0A1H4UXS3</accession>
<dbReference type="GO" id="GO:0003677">
    <property type="term" value="F:DNA binding"/>
    <property type="evidence" value="ECO:0007669"/>
    <property type="project" value="UniProtKB-UniRule"/>
</dbReference>
<evidence type="ECO:0000313" key="5">
    <source>
        <dbReference type="Proteomes" id="UP000183038"/>
    </source>
</evidence>
<dbReference type="PROSITE" id="PS50977">
    <property type="entry name" value="HTH_TETR_2"/>
    <property type="match status" value="1"/>
</dbReference>
<dbReference type="InterPro" id="IPR036271">
    <property type="entry name" value="Tet_transcr_reg_TetR-rel_C_sf"/>
</dbReference>
<feature type="DNA-binding region" description="H-T-H motif" evidence="2">
    <location>
        <begin position="25"/>
        <end position="44"/>
    </location>
</feature>
<dbReference type="InterPro" id="IPR041490">
    <property type="entry name" value="KstR2_TetR_C"/>
</dbReference>
<evidence type="ECO:0000256" key="1">
    <source>
        <dbReference type="ARBA" id="ARBA00023125"/>
    </source>
</evidence>
<evidence type="ECO:0000256" key="2">
    <source>
        <dbReference type="PROSITE-ProRule" id="PRU00335"/>
    </source>
</evidence>
<dbReference type="InterPro" id="IPR050624">
    <property type="entry name" value="HTH-type_Tx_Regulator"/>
</dbReference>
<feature type="domain" description="HTH tetR-type" evidence="3">
    <location>
        <begin position="2"/>
        <end position="62"/>
    </location>
</feature>
<dbReference type="InterPro" id="IPR001647">
    <property type="entry name" value="HTH_TetR"/>
</dbReference>
<dbReference type="Gene3D" id="1.10.357.10">
    <property type="entry name" value="Tetracycline Repressor, domain 2"/>
    <property type="match status" value="1"/>
</dbReference>
<dbReference type="OrthoDB" id="9814200at2"/>
<dbReference type="Gene3D" id="1.10.10.60">
    <property type="entry name" value="Homeodomain-like"/>
    <property type="match status" value="1"/>
</dbReference>
<dbReference type="RefSeq" id="WP_074674590.1">
    <property type="nucleotide sequence ID" value="NZ_FNTB01000001.1"/>
</dbReference>
<reference evidence="4 5" key="1">
    <citation type="submission" date="2016-10" db="EMBL/GenBank/DDBJ databases">
        <authorList>
            <person name="de Groot N.N."/>
        </authorList>
    </citation>
    <scope>NUCLEOTIDE SEQUENCE [LARGE SCALE GENOMIC DNA]</scope>
    <source>
        <strain evidence="4 5">MAR_2009_71</strain>
    </source>
</reference>
<dbReference type="InterPro" id="IPR009057">
    <property type="entry name" value="Homeodomain-like_sf"/>
</dbReference>
<proteinExistence type="predicted"/>
<dbReference type="EMBL" id="FNTB01000001">
    <property type="protein sequence ID" value="SEC73443.1"/>
    <property type="molecule type" value="Genomic_DNA"/>
</dbReference>
<dbReference type="Pfam" id="PF00440">
    <property type="entry name" value="TetR_N"/>
    <property type="match status" value="1"/>
</dbReference>
<dbReference type="Pfam" id="PF17932">
    <property type="entry name" value="TetR_C_24"/>
    <property type="match status" value="1"/>
</dbReference>
<sequence length="199" mass="23277">MSIKKEIFMAITLKLIYEKGFNAATMRDIAKNANFEVPNIYNYISSKEAILEGYIFKIFDDFNGHMENIQKSSFSPKDKLRYVISKHVQFTVREPYQVALFVYDWRNLSEPKLGKFKKLRKGYLMQISAIIAKGIEEKQFRPMNIEMATFLVFSSLKWLFNIVIQEEVGDNNKINSVELEKQILDYIFGGIDLRDSSVR</sequence>
<evidence type="ECO:0000313" key="4">
    <source>
        <dbReference type="EMBL" id="SEC73443.1"/>
    </source>
</evidence>
<keyword evidence="1 2" id="KW-0238">DNA-binding</keyword>
<dbReference type="PANTHER" id="PTHR43479:SF11">
    <property type="entry name" value="ACREF_ENVCD OPERON REPRESSOR-RELATED"/>
    <property type="match status" value="1"/>
</dbReference>
<dbReference type="SUPFAM" id="SSF48498">
    <property type="entry name" value="Tetracyclin repressor-like, C-terminal domain"/>
    <property type="match status" value="1"/>
</dbReference>
<name>A0A1H4UXS3_9FLAO</name>
<dbReference type="PANTHER" id="PTHR43479">
    <property type="entry name" value="ACREF/ENVCD OPERON REPRESSOR-RELATED"/>
    <property type="match status" value="1"/>
</dbReference>
<organism evidence="4 5">
    <name type="scientific">Maribacter dokdonensis</name>
    <dbReference type="NCBI Taxonomy" id="320912"/>
    <lineage>
        <taxon>Bacteria</taxon>
        <taxon>Pseudomonadati</taxon>
        <taxon>Bacteroidota</taxon>
        <taxon>Flavobacteriia</taxon>
        <taxon>Flavobacteriales</taxon>
        <taxon>Flavobacteriaceae</taxon>
        <taxon>Maribacter</taxon>
    </lineage>
</organism>